<dbReference type="Proteomes" id="UP001472677">
    <property type="component" value="Unassembled WGS sequence"/>
</dbReference>
<feature type="region of interest" description="Disordered" evidence="1">
    <location>
        <begin position="144"/>
        <end position="164"/>
    </location>
</feature>
<keyword evidence="3" id="KW-1185">Reference proteome</keyword>
<evidence type="ECO:0000256" key="1">
    <source>
        <dbReference type="SAM" id="MobiDB-lite"/>
    </source>
</evidence>
<dbReference type="PANTHER" id="PTHR34665">
    <property type="entry name" value="DUF3741 DOMAIN-CONTAINING PROTEIN"/>
    <property type="match status" value="1"/>
</dbReference>
<dbReference type="EMBL" id="JBBPBM010000024">
    <property type="protein sequence ID" value="KAK8541770.1"/>
    <property type="molecule type" value="Genomic_DNA"/>
</dbReference>
<gene>
    <name evidence="2" type="ORF">V6N12_014395</name>
</gene>
<proteinExistence type="predicted"/>
<sequence>MNQSTPFISFHQCPMDWNPNSPVMGKPSTKPCSNHDLDLVKAAAWAWHQHGSSSPGKPVAIPESDVTRSQRDPGPSRYKLEAMRNNYNNNTNTNTKMEMEGSVTTHNSLLDPYEIESISKRLDQLMGLNGVKFYHELLRMDAGINDDHPKKKSSSSSSSSSTKWKGFLQRRAVVCGRNHEVEETALRPKNHVAAAKTVNFKAGAADVW</sequence>
<reference evidence="2 3" key="1">
    <citation type="journal article" date="2024" name="G3 (Bethesda)">
        <title>Genome assembly of Hibiscus sabdariffa L. provides insights into metabolisms of medicinal natural products.</title>
        <authorList>
            <person name="Kim T."/>
        </authorList>
    </citation>
    <scope>NUCLEOTIDE SEQUENCE [LARGE SCALE GENOMIC DNA]</scope>
    <source>
        <strain evidence="2">TK-2024</strain>
        <tissue evidence="2">Old leaves</tissue>
    </source>
</reference>
<evidence type="ECO:0000313" key="2">
    <source>
        <dbReference type="EMBL" id="KAK8541770.1"/>
    </source>
</evidence>
<dbReference type="PANTHER" id="PTHR34665:SF4">
    <property type="entry name" value="DUF3741 DOMAIN-CONTAINING PROTEIN"/>
    <property type="match status" value="1"/>
</dbReference>
<name>A0ABR2DK10_9ROSI</name>
<feature type="region of interest" description="Disordered" evidence="1">
    <location>
        <begin position="50"/>
        <end position="78"/>
    </location>
</feature>
<comment type="caution">
    <text evidence="2">The sequence shown here is derived from an EMBL/GenBank/DDBJ whole genome shotgun (WGS) entry which is preliminary data.</text>
</comment>
<accession>A0ABR2DK10</accession>
<protein>
    <submittedName>
        <fullName evidence="2">Uncharacterized protein</fullName>
    </submittedName>
</protein>
<evidence type="ECO:0000313" key="3">
    <source>
        <dbReference type="Proteomes" id="UP001472677"/>
    </source>
</evidence>
<organism evidence="2 3">
    <name type="scientific">Hibiscus sabdariffa</name>
    <name type="common">roselle</name>
    <dbReference type="NCBI Taxonomy" id="183260"/>
    <lineage>
        <taxon>Eukaryota</taxon>
        <taxon>Viridiplantae</taxon>
        <taxon>Streptophyta</taxon>
        <taxon>Embryophyta</taxon>
        <taxon>Tracheophyta</taxon>
        <taxon>Spermatophyta</taxon>
        <taxon>Magnoliopsida</taxon>
        <taxon>eudicotyledons</taxon>
        <taxon>Gunneridae</taxon>
        <taxon>Pentapetalae</taxon>
        <taxon>rosids</taxon>
        <taxon>malvids</taxon>
        <taxon>Malvales</taxon>
        <taxon>Malvaceae</taxon>
        <taxon>Malvoideae</taxon>
        <taxon>Hibiscus</taxon>
    </lineage>
</organism>